<dbReference type="EMBL" id="FMZE01000006">
    <property type="protein sequence ID" value="SDD18037.1"/>
    <property type="molecule type" value="Genomic_DNA"/>
</dbReference>
<evidence type="ECO:0000256" key="1">
    <source>
        <dbReference type="ARBA" id="ARBA00022801"/>
    </source>
</evidence>
<keyword evidence="1" id="KW-0378">Hydrolase</keyword>
<accession>A0A222VYB5</accession>
<dbReference type="SUPFAM" id="SSF52799">
    <property type="entry name" value="(Phosphotyrosine protein) phosphatases II"/>
    <property type="match status" value="1"/>
</dbReference>
<dbReference type="OrthoDB" id="2629679at2"/>
<sequence>MGKDGFTGATELPDGTLVRGRGLGLPKPEGLDPDFGLYLGGPVLRRRHDASLGWEHEWINWPDGLLPTNRQLAADRIVALFERARTGQDVEIACHGGVGRTGTTMACLATLSGLSAEEAFTWTRQNYQRRAVETPWQRKWIGWFAANRTLKGSS</sequence>
<dbReference type="KEGG" id="pmad:BAY61_31020"/>
<proteinExistence type="predicted"/>
<dbReference type="GO" id="GO:0016791">
    <property type="term" value="F:phosphatase activity"/>
    <property type="evidence" value="ECO:0007669"/>
    <property type="project" value="UniProtKB-ARBA"/>
</dbReference>
<dbReference type="Pfam" id="PF22784">
    <property type="entry name" value="PTP-SAK"/>
    <property type="match status" value="1"/>
</dbReference>
<dbReference type="Gene3D" id="3.90.190.10">
    <property type="entry name" value="Protein tyrosine phosphatase superfamily"/>
    <property type="match status" value="1"/>
</dbReference>
<organism evidence="3 4">
    <name type="scientific">Prauserella marina</name>
    <dbReference type="NCBI Taxonomy" id="530584"/>
    <lineage>
        <taxon>Bacteria</taxon>
        <taxon>Bacillati</taxon>
        <taxon>Actinomycetota</taxon>
        <taxon>Actinomycetes</taxon>
        <taxon>Pseudonocardiales</taxon>
        <taxon>Pseudonocardiaceae</taxon>
        <taxon>Prauserella</taxon>
    </lineage>
</organism>
<dbReference type="Proteomes" id="UP000199494">
    <property type="component" value="Unassembled WGS sequence"/>
</dbReference>
<evidence type="ECO:0000313" key="3">
    <source>
        <dbReference type="EMBL" id="SDD18037.1"/>
    </source>
</evidence>
<dbReference type="STRING" id="530584.SAMN05421630_106273"/>
<evidence type="ECO:0000313" key="4">
    <source>
        <dbReference type="Proteomes" id="UP000199494"/>
    </source>
</evidence>
<dbReference type="AlphaFoldDB" id="A0A222VYB5"/>
<dbReference type="InterPro" id="IPR057023">
    <property type="entry name" value="PTP-SAK"/>
</dbReference>
<gene>
    <name evidence="3" type="ORF">SAMN05421630_106273</name>
</gene>
<feature type="domain" description="Swiss Army Knife protein DSP-PTPase phosphatase" evidence="2">
    <location>
        <begin position="74"/>
        <end position="126"/>
    </location>
</feature>
<keyword evidence="4" id="KW-1185">Reference proteome</keyword>
<reference evidence="3 4" key="1">
    <citation type="submission" date="2016-10" db="EMBL/GenBank/DDBJ databases">
        <authorList>
            <person name="de Groot N.N."/>
        </authorList>
    </citation>
    <scope>NUCLEOTIDE SEQUENCE [LARGE SCALE GENOMIC DNA]</scope>
    <source>
        <strain evidence="3 4">CGMCC 4.5506</strain>
    </source>
</reference>
<dbReference type="RefSeq" id="WP_091806047.1">
    <property type="nucleotide sequence ID" value="NZ_CP016353.1"/>
</dbReference>
<protein>
    <submittedName>
        <fullName evidence="3">Protein-tyrosine phosphatase</fullName>
    </submittedName>
</protein>
<dbReference type="InterPro" id="IPR029021">
    <property type="entry name" value="Prot-tyrosine_phosphatase-like"/>
</dbReference>
<evidence type="ECO:0000259" key="2">
    <source>
        <dbReference type="Pfam" id="PF22784"/>
    </source>
</evidence>
<name>A0A222VYB5_9PSEU</name>